<evidence type="ECO:0000256" key="1">
    <source>
        <dbReference type="ARBA" id="ARBA00093770"/>
    </source>
</evidence>
<sequence>MISIGDILVSGELLDEYFACDYEKCKGACCIIGDSGAPLEADEAEALERCYDDYAPLMQPAGREVVEKTGFFTIDGDGDMVTPLIGDSEECAFTHFDSDGSCFCAPERRWCEGKCSFRKPASCWLYPIRVTELSNGMKALNLHRWHICADAFAKGRRENIKVYQFLKEPLEAVFGKEFYAALCEAGSKTGSLSFRK</sequence>
<comment type="similarity">
    <text evidence="1">Belongs to the Rv0495c family.</text>
</comment>
<dbReference type="AlphaFoldDB" id="A0A9D9NA27"/>
<accession>A0A9D9NA27</accession>
<dbReference type="EMBL" id="JADIME010000093">
    <property type="protein sequence ID" value="MBO8466068.1"/>
    <property type="molecule type" value="Genomic_DNA"/>
</dbReference>
<name>A0A9D9NA27_9BACT</name>
<dbReference type="Pfam" id="PF11307">
    <property type="entry name" value="DUF3109"/>
    <property type="match status" value="1"/>
</dbReference>
<evidence type="ECO:0000313" key="2">
    <source>
        <dbReference type="EMBL" id="MBO8466068.1"/>
    </source>
</evidence>
<dbReference type="InterPro" id="IPR021458">
    <property type="entry name" value="Rv0495c"/>
</dbReference>
<proteinExistence type="inferred from homology"/>
<dbReference type="Proteomes" id="UP000823597">
    <property type="component" value="Unassembled WGS sequence"/>
</dbReference>
<reference evidence="2" key="1">
    <citation type="submission" date="2020-10" db="EMBL/GenBank/DDBJ databases">
        <authorList>
            <person name="Gilroy R."/>
        </authorList>
    </citation>
    <scope>NUCLEOTIDE SEQUENCE</scope>
    <source>
        <strain evidence="2">10037</strain>
    </source>
</reference>
<reference evidence="2" key="2">
    <citation type="journal article" date="2021" name="PeerJ">
        <title>Extensive microbial diversity within the chicken gut microbiome revealed by metagenomics and culture.</title>
        <authorList>
            <person name="Gilroy R."/>
            <person name="Ravi A."/>
            <person name="Getino M."/>
            <person name="Pursley I."/>
            <person name="Horton D.L."/>
            <person name="Alikhan N.F."/>
            <person name="Baker D."/>
            <person name="Gharbi K."/>
            <person name="Hall N."/>
            <person name="Watson M."/>
            <person name="Adriaenssens E.M."/>
            <person name="Foster-Nyarko E."/>
            <person name="Jarju S."/>
            <person name="Secka A."/>
            <person name="Antonio M."/>
            <person name="Oren A."/>
            <person name="Chaudhuri R.R."/>
            <person name="La Ragione R."/>
            <person name="Hildebrand F."/>
            <person name="Pallen M.J."/>
        </authorList>
    </citation>
    <scope>NUCLEOTIDE SEQUENCE</scope>
    <source>
        <strain evidence="2">10037</strain>
    </source>
</reference>
<protein>
    <submittedName>
        <fullName evidence="2">DUF3109 family protein</fullName>
    </submittedName>
</protein>
<gene>
    <name evidence="2" type="ORF">IAB93_08785</name>
</gene>
<organism evidence="2 3">
    <name type="scientific">Candidatus Merdivivens pullistercoris</name>
    <dbReference type="NCBI Taxonomy" id="2840873"/>
    <lineage>
        <taxon>Bacteria</taxon>
        <taxon>Pseudomonadati</taxon>
        <taxon>Bacteroidota</taxon>
        <taxon>Bacteroidia</taxon>
        <taxon>Bacteroidales</taxon>
        <taxon>Muribaculaceae</taxon>
        <taxon>Muribaculaceae incertae sedis</taxon>
        <taxon>Candidatus Merdivivens</taxon>
    </lineage>
</organism>
<comment type="caution">
    <text evidence="2">The sequence shown here is derived from an EMBL/GenBank/DDBJ whole genome shotgun (WGS) entry which is preliminary data.</text>
</comment>
<evidence type="ECO:0000313" key="3">
    <source>
        <dbReference type="Proteomes" id="UP000823597"/>
    </source>
</evidence>